<dbReference type="Proteomes" id="UP000054279">
    <property type="component" value="Unassembled WGS sequence"/>
</dbReference>
<sequence>MGLRDSEHKPVTCSIESTLHISETDKNPHYTSVFYDAAGVAMGIRFNKGNFRAQIPWEKKARMYYTDCRALSRMSTEYNLRVEKAQSQEEYNNAEGNLNRLVQKIIAARDRVTYHLALAEAQERAMVMGYGYPTNL</sequence>
<evidence type="ECO:0000313" key="2">
    <source>
        <dbReference type="EMBL" id="KIJ28407.1"/>
    </source>
</evidence>
<dbReference type="AlphaFoldDB" id="A0A0C9UHM6"/>
<organism evidence="2 3">
    <name type="scientific">Sphaerobolus stellatus (strain SS14)</name>
    <dbReference type="NCBI Taxonomy" id="990650"/>
    <lineage>
        <taxon>Eukaryota</taxon>
        <taxon>Fungi</taxon>
        <taxon>Dikarya</taxon>
        <taxon>Basidiomycota</taxon>
        <taxon>Agaricomycotina</taxon>
        <taxon>Agaricomycetes</taxon>
        <taxon>Phallomycetidae</taxon>
        <taxon>Geastrales</taxon>
        <taxon>Sphaerobolaceae</taxon>
        <taxon>Sphaerobolus</taxon>
    </lineage>
</organism>
<protein>
    <submittedName>
        <fullName evidence="2">Uncharacterized protein</fullName>
    </submittedName>
</protein>
<reference evidence="2 3" key="1">
    <citation type="submission" date="2014-06" db="EMBL/GenBank/DDBJ databases">
        <title>Evolutionary Origins and Diversification of the Mycorrhizal Mutualists.</title>
        <authorList>
            <consortium name="DOE Joint Genome Institute"/>
            <consortium name="Mycorrhizal Genomics Consortium"/>
            <person name="Kohler A."/>
            <person name="Kuo A."/>
            <person name="Nagy L.G."/>
            <person name="Floudas D."/>
            <person name="Copeland A."/>
            <person name="Barry K.W."/>
            <person name="Cichocki N."/>
            <person name="Veneault-Fourrey C."/>
            <person name="LaButti K."/>
            <person name="Lindquist E.A."/>
            <person name="Lipzen A."/>
            <person name="Lundell T."/>
            <person name="Morin E."/>
            <person name="Murat C."/>
            <person name="Riley R."/>
            <person name="Ohm R."/>
            <person name="Sun H."/>
            <person name="Tunlid A."/>
            <person name="Henrissat B."/>
            <person name="Grigoriev I.V."/>
            <person name="Hibbett D.S."/>
            <person name="Martin F."/>
        </authorList>
    </citation>
    <scope>NUCLEOTIDE SEQUENCE [LARGE SCALE GENOMIC DNA]</scope>
    <source>
        <strain evidence="2 3">SS14</strain>
    </source>
</reference>
<dbReference type="HOGENOM" id="CLU_1876737_0_0_1"/>
<dbReference type="EMBL" id="KN837306">
    <property type="protein sequence ID" value="KIJ28407.1"/>
    <property type="molecule type" value="Genomic_DNA"/>
</dbReference>
<evidence type="ECO:0000313" key="3">
    <source>
        <dbReference type="Proteomes" id="UP000054279"/>
    </source>
</evidence>
<accession>A0A0C9UHM6</accession>
<gene>
    <name evidence="2" type="ORF">M422DRAFT_270265</name>
</gene>
<feature type="coiled-coil region" evidence="1">
    <location>
        <begin position="84"/>
        <end position="111"/>
    </location>
</feature>
<proteinExistence type="predicted"/>
<name>A0A0C9UHM6_SPHS4</name>
<keyword evidence="1" id="KW-0175">Coiled coil</keyword>
<evidence type="ECO:0000256" key="1">
    <source>
        <dbReference type="SAM" id="Coils"/>
    </source>
</evidence>
<keyword evidence="3" id="KW-1185">Reference proteome</keyword>